<evidence type="ECO:0000313" key="1">
    <source>
        <dbReference type="EMBL" id="VYS91983.1"/>
    </source>
</evidence>
<proteinExistence type="predicted"/>
<name>A0A6N2SE78_9FIRM</name>
<reference evidence="1" key="1">
    <citation type="submission" date="2019-11" db="EMBL/GenBank/DDBJ databases">
        <authorList>
            <person name="Feng L."/>
        </authorList>
    </citation>
    <scope>NUCLEOTIDE SEQUENCE</scope>
    <source>
        <strain evidence="1">CbolteaeLFYP116</strain>
    </source>
</reference>
<dbReference type="EMBL" id="CACRTF010000009">
    <property type="protein sequence ID" value="VYS91983.1"/>
    <property type="molecule type" value="Genomic_DNA"/>
</dbReference>
<protein>
    <submittedName>
        <fullName evidence="1">Uncharacterized protein</fullName>
    </submittedName>
</protein>
<gene>
    <name evidence="1" type="ORF">CBLFYP116_01164</name>
</gene>
<organism evidence="1">
    <name type="scientific">Enterocloster bolteae</name>
    <dbReference type="NCBI Taxonomy" id="208479"/>
    <lineage>
        <taxon>Bacteria</taxon>
        <taxon>Bacillati</taxon>
        <taxon>Bacillota</taxon>
        <taxon>Clostridia</taxon>
        <taxon>Lachnospirales</taxon>
        <taxon>Lachnospiraceae</taxon>
        <taxon>Enterocloster</taxon>
    </lineage>
</organism>
<dbReference type="AlphaFoldDB" id="A0A6N2SE78"/>
<sequence length="42" mass="4580">MKKIALALSIIFIILTFAGVAYVLYNRGQVNAGYAVVPMVIH</sequence>
<dbReference type="GeneID" id="86853141"/>
<dbReference type="RefSeq" id="WP_002575062.1">
    <property type="nucleotide sequence ID" value="NZ_BAABZS010000001.1"/>
</dbReference>
<accession>A0A6N2SE78</accession>